<keyword evidence="6" id="KW-0963">Cytoplasm</keyword>
<dbReference type="Proteomes" id="UP000201169">
    <property type="component" value="Chromosome"/>
</dbReference>
<keyword evidence="9" id="KW-1185">Reference proteome</keyword>
<comment type="subcellular location">
    <subcellularLocation>
        <location evidence="6">Cytoplasm</location>
    </subcellularLocation>
</comment>
<dbReference type="InterPro" id="IPR001977">
    <property type="entry name" value="Depp_CoAkinase"/>
</dbReference>
<comment type="catalytic activity">
    <reaction evidence="6">
        <text>3'-dephospho-CoA + ATP = ADP + CoA + H(+)</text>
        <dbReference type="Rhea" id="RHEA:18245"/>
        <dbReference type="ChEBI" id="CHEBI:15378"/>
        <dbReference type="ChEBI" id="CHEBI:30616"/>
        <dbReference type="ChEBI" id="CHEBI:57287"/>
        <dbReference type="ChEBI" id="CHEBI:57328"/>
        <dbReference type="ChEBI" id="CHEBI:456216"/>
        <dbReference type="EC" id="2.7.1.24"/>
    </reaction>
</comment>
<accession>A0A222MYW5</accession>
<dbReference type="PROSITE" id="PS51219">
    <property type="entry name" value="DPCK"/>
    <property type="match status" value="1"/>
</dbReference>
<dbReference type="AlphaFoldDB" id="A0A222MYW5"/>
<dbReference type="GO" id="GO:0005737">
    <property type="term" value="C:cytoplasm"/>
    <property type="evidence" value="ECO:0007669"/>
    <property type="project" value="UniProtKB-SubCell"/>
</dbReference>
<dbReference type="KEGG" id="cavi:CAV_1733"/>
<evidence type="ECO:0000313" key="8">
    <source>
        <dbReference type="EMBL" id="ASQ31324.1"/>
    </source>
</evidence>
<keyword evidence="2 6" id="KW-0808">Transferase</keyword>
<dbReference type="RefSeq" id="WP_094324457.1">
    <property type="nucleotide sequence ID" value="NZ_CP022347.1"/>
</dbReference>
<dbReference type="PANTHER" id="PTHR10695:SF46">
    <property type="entry name" value="BIFUNCTIONAL COENZYME A SYNTHASE-RELATED"/>
    <property type="match status" value="1"/>
</dbReference>
<keyword evidence="4 6" id="KW-0067">ATP-binding</keyword>
<dbReference type="EMBL" id="CP022347">
    <property type="protein sequence ID" value="ASQ31324.1"/>
    <property type="molecule type" value="Genomic_DNA"/>
</dbReference>
<dbReference type="EC" id="2.7.1.24" evidence="6 7"/>
<dbReference type="UniPathway" id="UPA00241">
    <property type="reaction ID" value="UER00356"/>
</dbReference>
<organism evidence="8 9">
    <name type="scientific">Campylobacter avium LMG 24591</name>
    <dbReference type="NCBI Taxonomy" id="522484"/>
    <lineage>
        <taxon>Bacteria</taxon>
        <taxon>Pseudomonadati</taxon>
        <taxon>Campylobacterota</taxon>
        <taxon>Epsilonproteobacteria</taxon>
        <taxon>Campylobacterales</taxon>
        <taxon>Campylobacteraceae</taxon>
        <taxon>Campylobacter</taxon>
    </lineage>
</organism>
<evidence type="ECO:0000256" key="2">
    <source>
        <dbReference type="ARBA" id="ARBA00022679"/>
    </source>
</evidence>
<dbReference type="CDD" id="cd02022">
    <property type="entry name" value="DPCK"/>
    <property type="match status" value="1"/>
</dbReference>
<gene>
    <name evidence="6 8" type="primary">coaE</name>
    <name evidence="8" type="ORF">CAV_1733</name>
</gene>
<evidence type="ECO:0000313" key="9">
    <source>
        <dbReference type="Proteomes" id="UP000201169"/>
    </source>
</evidence>
<dbReference type="GO" id="GO:0015937">
    <property type="term" value="P:coenzyme A biosynthetic process"/>
    <property type="evidence" value="ECO:0007669"/>
    <property type="project" value="UniProtKB-UniRule"/>
</dbReference>
<keyword evidence="5 6" id="KW-0173">Coenzyme A biosynthesis</keyword>
<evidence type="ECO:0000256" key="3">
    <source>
        <dbReference type="ARBA" id="ARBA00022741"/>
    </source>
</evidence>
<keyword evidence="3 6" id="KW-0547">Nucleotide-binding</keyword>
<evidence type="ECO:0000256" key="4">
    <source>
        <dbReference type="ARBA" id="ARBA00022840"/>
    </source>
</evidence>
<dbReference type="GO" id="GO:0005524">
    <property type="term" value="F:ATP binding"/>
    <property type="evidence" value="ECO:0007669"/>
    <property type="project" value="UniProtKB-UniRule"/>
</dbReference>
<evidence type="ECO:0000256" key="7">
    <source>
        <dbReference type="NCBIfam" id="TIGR00152"/>
    </source>
</evidence>
<evidence type="ECO:0000256" key="5">
    <source>
        <dbReference type="ARBA" id="ARBA00022993"/>
    </source>
</evidence>
<comment type="function">
    <text evidence="6">Catalyzes the phosphorylation of the 3'-hydroxyl group of dephosphocoenzyme A to form coenzyme A.</text>
</comment>
<proteinExistence type="inferred from homology"/>
<dbReference type="SUPFAM" id="SSF52540">
    <property type="entry name" value="P-loop containing nucleoside triphosphate hydrolases"/>
    <property type="match status" value="1"/>
</dbReference>
<dbReference type="NCBIfam" id="TIGR00152">
    <property type="entry name" value="dephospho-CoA kinase"/>
    <property type="match status" value="1"/>
</dbReference>
<evidence type="ECO:0000256" key="6">
    <source>
        <dbReference type="HAMAP-Rule" id="MF_00376"/>
    </source>
</evidence>
<protein>
    <recommendedName>
        <fullName evidence="6 7">Dephospho-CoA kinase</fullName>
        <ecNumber evidence="6 7">2.7.1.24</ecNumber>
    </recommendedName>
    <alternativeName>
        <fullName evidence="6">Dephosphocoenzyme A kinase</fullName>
    </alternativeName>
</protein>
<sequence length="198" mass="23363">MKKVFFVTASIACGKSSFMQIAKEKGYEICSADEIAHRILNEKRAEIYELFKDKISKNELIKDEKIDRKVLGRLVFKDKKELKKLEAFLHPRIKAEILAFIRANKDTVFIEIPLFFESKNYENLGKAILIYSKKQEIIKRLMKRENIDEKEALNRLSLQMDIEEKKKMADIVIENLSDFENFKKNCENFFKDLENEAL</sequence>
<dbReference type="GO" id="GO:0004140">
    <property type="term" value="F:dephospho-CoA kinase activity"/>
    <property type="evidence" value="ECO:0007669"/>
    <property type="project" value="UniProtKB-UniRule"/>
</dbReference>
<dbReference type="Pfam" id="PF01121">
    <property type="entry name" value="CoaE"/>
    <property type="match status" value="1"/>
</dbReference>
<feature type="binding site" evidence="6">
    <location>
        <begin position="12"/>
        <end position="17"/>
    </location>
    <ligand>
        <name>ATP</name>
        <dbReference type="ChEBI" id="CHEBI:30616"/>
    </ligand>
</feature>
<reference evidence="8 9" key="1">
    <citation type="submission" date="2017-07" db="EMBL/GenBank/DDBJ databases">
        <title>Analysis of two Campylobacter avium genomes and identification of a novel hippuricase gene.</title>
        <authorList>
            <person name="Miller W.G."/>
            <person name="Chapman M.H."/>
            <person name="Yee E."/>
            <person name="Revez J."/>
            <person name="Bono J.L."/>
            <person name="Rossi M."/>
        </authorList>
    </citation>
    <scope>NUCLEOTIDE SEQUENCE [LARGE SCALE GENOMIC DNA]</scope>
    <source>
        <strain evidence="8 9">LMG 24591</strain>
    </source>
</reference>
<comment type="pathway">
    <text evidence="6">Cofactor biosynthesis; coenzyme A biosynthesis; CoA from (R)-pantothenate: step 5/5.</text>
</comment>
<dbReference type="HAMAP" id="MF_00376">
    <property type="entry name" value="Dephospho_CoA_kinase"/>
    <property type="match status" value="1"/>
</dbReference>
<keyword evidence="6 8" id="KW-0418">Kinase</keyword>
<evidence type="ECO:0000256" key="1">
    <source>
        <dbReference type="ARBA" id="ARBA00009018"/>
    </source>
</evidence>
<dbReference type="PANTHER" id="PTHR10695">
    <property type="entry name" value="DEPHOSPHO-COA KINASE-RELATED"/>
    <property type="match status" value="1"/>
</dbReference>
<dbReference type="OrthoDB" id="9812943at2"/>
<comment type="similarity">
    <text evidence="1 6">Belongs to the CoaE family.</text>
</comment>
<dbReference type="InterPro" id="IPR027417">
    <property type="entry name" value="P-loop_NTPase"/>
</dbReference>
<name>A0A222MYW5_9BACT</name>
<dbReference type="Gene3D" id="3.40.50.300">
    <property type="entry name" value="P-loop containing nucleotide triphosphate hydrolases"/>
    <property type="match status" value="1"/>
</dbReference>